<accession>A0ABT5BH72</accession>
<comment type="caution">
    <text evidence="2">The sequence shown here is derived from an EMBL/GenBank/DDBJ whole genome shotgun (WGS) entry which is preliminary data.</text>
</comment>
<sequence>MRKYARRRTIGLMLLTASACFQSDFVLYGPTCEDASECEGALGERSDGRVCFFPRIDQALGPGYCTVACELEQCAAQGGLAPECLTRSTQDGRELSVCAFFCVADDDCPERMTCMDDPHGGERKLCVP</sequence>
<gene>
    <name evidence="2" type="ORF">POL58_37175</name>
</gene>
<name>A0ABT5BH72_9BACT</name>
<proteinExistence type="predicted"/>
<evidence type="ECO:0008006" key="4">
    <source>
        <dbReference type="Google" id="ProtNLM"/>
    </source>
</evidence>
<protein>
    <recommendedName>
        <fullName evidence="4">Lipoprotein</fullName>
    </recommendedName>
</protein>
<evidence type="ECO:0000313" key="2">
    <source>
        <dbReference type="EMBL" id="MDC0673437.1"/>
    </source>
</evidence>
<keyword evidence="1" id="KW-0732">Signal</keyword>
<dbReference type="Proteomes" id="UP001217838">
    <property type="component" value="Unassembled WGS sequence"/>
</dbReference>
<organism evidence="2 3">
    <name type="scientific">Nannocystis radixulma</name>
    <dbReference type="NCBI Taxonomy" id="2995305"/>
    <lineage>
        <taxon>Bacteria</taxon>
        <taxon>Pseudomonadati</taxon>
        <taxon>Myxococcota</taxon>
        <taxon>Polyangia</taxon>
        <taxon>Nannocystales</taxon>
        <taxon>Nannocystaceae</taxon>
        <taxon>Nannocystis</taxon>
    </lineage>
</organism>
<evidence type="ECO:0000256" key="1">
    <source>
        <dbReference type="SAM" id="SignalP"/>
    </source>
</evidence>
<feature type="chain" id="PRO_5046154573" description="Lipoprotein" evidence="1">
    <location>
        <begin position="20"/>
        <end position="128"/>
    </location>
</feature>
<reference evidence="2 3" key="1">
    <citation type="submission" date="2022-11" db="EMBL/GenBank/DDBJ databases">
        <title>Minimal conservation of predation-associated metabolite biosynthetic gene clusters underscores biosynthetic potential of Myxococcota including descriptions for ten novel species: Archangium lansinium sp. nov., Myxococcus landrumus sp. nov., Nannocystis bai.</title>
        <authorList>
            <person name="Ahearne A."/>
            <person name="Stevens C."/>
            <person name="Dowd S."/>
        </authorList>
    </citation>
    <scope>NUCLEOTIDE SEQUENCE [LARGE SCALE GENOMIC DNA]</scope>
    <source>
        <strain evidence="2 3">NCELM</strain>
    </source>
</reference>
<dbReference type="EMBL" id="JAQNDN010000022">
    <property type="protein sequence ID" value="MDC0673437.1"/>
    <property type="molecule type" value="Genomic_DNA"/>
</dbReference>
<evidence type="ECO:0000313" key="3">
    <source>
        <dbReference type="Proteomes" id="UP001217838"/>
    </source>
</evidence>
<dbReference type="PROSITE" id="PS51257">
    <property type="entry name" value="PROKAR_LIPOPROTEIN"/>
    <property type="match status" value="1"/>
</dbReference>
<feature type="signal peptide" evidence="1">
    <location>
        <begin position="1"/>
        <end position="19"/>
    </location>
</feature>
<dbReference type="RefSeq" id="WP_272006461.1">
    <property type="nucleotide sequence ID" value="NZ_JAQNDN010000022.1"/>
</dbReference>
<keyword evidence="3" id="KW-1185">Reference proteome</keyword>